<dbReference type="InterPro" id="IPR053162">
    <property type="entry name" value="DnaD"/>
</dbReference>
<proteinExistence type="inferred from homology"/>
<dbReference type="AlphaFoldDB" id="C6L9I0"/>
<comment type="caution">
    <text evidence="4">The sequence shown here is derived from an EMBL/GenBank/DDBJ whole genome shotgun (WGS) entry which is preliminary data.</text>
</comment>
<dbReference type="PANTHER" id="PTHR37293:SF5">
    <property type="entry name" value="DNA REPLICATION PROTEIN"/>
    <property type="match status" value="1"/>
</dbReference>
<evidence type="ECO:0000259" key="3">
    <source>
        <dbReference type="Pfam" id="PF07261"/>
    </source>
</evidence>
<feature type="region of interest" description="Disordered" evidence="2">
    <location>
        <begin position="305"/>
        <end position="325"/>
    </location>
</feature>
<reference evidence="4" key="1">
    <citation type="submission" date="2009-07" db="EMBL/GenBank/DDBJ databases">
        <authorList>
            <person name="Weinstock G."/>
            <person name="Sodergren E."/>
            <person name="Clifton S."/>
            <person name="Fulton L."/>
            <person name="Fulton B."/>
            <person name="Courtney L."/>
            <person name="Fronick C."/>
            <person name="Harrison M."/>
            <person name="Strong C."/>
            <person name="Farmer C."/>
            <person name="Delahaunty K."/>
            <person name="Markovic C."/>
            <person name="Hall O."/>
            <person name="Minx P."/>
            <person name="Tomlinson C."/>
            <person name="Mitreva M."/>
            <person name="Nelson J."/>
            <person name="Hou S."/>
            <person name="Wollam A."/>
            <person name="Pepin K.H."/>
            <person name="Johnson M."/>
            <person name="Bhonagiri V."/>
            <person name="Nash W.E."/>
            <person name="Warren W."/>
            <person name="Chinwalla A."/>
            <person name="Mardis E.R."/>
            <person name="Wilson R.K."/>
        </authorList>
    </citation>
    <scope>NUCLEOTIDE SEQUENCE [LARGE SCALE GENOMIC DNA]</scope>
    <source>
        <strain evidence="4">DSM 14469</strain>
    </source>
</reference>
<feature type="region of interest" description="Disordered" evidence="2">
    <location>
        <begin position="16"/>
        <end position="99"/>
    </location>
</feature>
<dbReference type="Pfam" id="PF07261">
    <property type="entry name" value="DnaB_2"/>
    <property type="match status" value="2"/>
</dbReference>
<dbReference type="PANTHER" id="PTHR37293">
    <property type="entry name" value="PHAGE REPLICATION PROTEIN-RELATED"/>
    <property type="match status" value="1"/>
</dbReference>
<sequence length="346" mass="38255">MHVTYTPDGELASIALTDGAPIPASQEESAAADGTASFRRQTASARSARENADGSSAFDGQTLRTRFTEDAADGSSAFDGQAADMTAGASSREEQTRDGAANRLDSYASHAAGFPLRSDSEPARITISADRKKELAEQEDIQQLMYIAQQYLGKKLSSTEVTNILYFYDGLHFSVDLIEYLIEYCVSKGKRSISYIRAVALEWASKQISTVAEAKKDTSLYSRDYYAVLNAFGIKDRGPAQAEAEMMARWFTQYHFSLEVVLEACRRTINRTHAPNFQYADKILESWKNAGVTRLSDIAALDRPAPAAASAPKPQKNRRTAAANKFNNFPQRDYDFEKLEQQLLDC</sequence>
<evidence type="ECO:0000313" key="4">
    <source>
        <dbReference type="EMBL" id="EET62920.1"/>
    </source>
</evidence>
<keyword evidence="5" id="KW-1185">Reference proteome</keyword>
<evidence type="ECO:0000256" key="1">
    <source>
        <dbReference type="ARBA" id="ARBA00093462"/>
    </source>
</evidence>
<gene>
    <name evidence="4" type="ORF">BRYFOR_05271</name>
</gene>
<evidence type="ECO:0000256" key="2">
    <source>
        <dbReference type="SAM" id="MobiDB-lite"/>
    </source>
</evidence>
<accession>C6L9I0</accession>
<protein>
    <submittedName>
        <fullName evidence="4">DnaD domain protein</fullName>
    </submittedName>
</protein>
<feature type="compositionally biased region" description="Low complexity" evidence="2">
    <location>
        <begin position="305"/>
        <end position="314"/>
    </location>
</feature>
<feature type="domain" description="DnaB/C C-terminal" evidence="3">
    <location>
        <begin position="237"/>
        <end position="296"/>
    </location>
</feature>
<dbReference type="NCBIfam" id="TIGR01446">
    <property type="entry name" value="DnaD_dom"/>
    <property type="match status" value="2"/>
</dbReference>
<dbReference type="SUPFAM" id="SSF158499">
    <property type="entry name" value="DnaD domain-like"/>
    <property type="match status" value="2"/>
</dbReference>
<evidence type="ECO:0000313" key="5">
    <source>
        <dbReference type="Proteomes" id="UP000005561"/>
    </source>
</evidence>
<dbReference type="EMBL" id="ACCL02000001">
    <property type="protein sequence ID" value="EET62920.1"/>
    <property type="molecule type" value="Genomic_DNA"/>
</dbReference>
<dbReference type="STRING" id="168384.SAMN05660368_02799"/>
<comment type="similarity">
    <text evidence="1">Belongs to the DnaB/DnaD family.</text>
</comment>
<feature type="domain" description="DnaB/C C-terminal" evidence="3">
    <location>
        <begin position="147"/>
        <end position="217"/>
    </location>
</feature>
<dbReference type="Gene3D" id="1.10.10.630">
    <property type="entry name" value="DnaD domain-like"/>
    <property type="match status" value="2"/>
</dbReference>
<dbReference type="InterPro" id="IPR006343">
    <property type="entry name" value="DnaB/C_C"/>
</dbReference>
<name>C6L9I0_9FIRM</name>
<organism evidence="4 5">
    <name type="scientific">Marvinbryantia formatexigens DSM 14469</name>
    <dbReference type="NCBI Taxonomy" id="478749"/>
    <lineage>
        <taxon>Bacteria</taxon>
        <taxon>Bacillati</taxon>
        <taxon>Bacillota</taxon>
        <taxon>Clostridia</taxon>
        <taxon>Lachnospirales</taxon>
        <taxon>Lachnospiraceae</taxon>
        <taxon>Marvinbryantia</taxon>
    </lineage>
</organism>
<dbReference type="eggNOG" id="COG3935">
    <property type="taxonomic scope" value="Bacteria"/>
</dbReference>
<dbReference type="InterPro" id="IPR034829">
    <property type="entry name" value="DnaD-like_sf"/>
</dbReference>
<dbReference type="Proteomes" id="UP000005561">
    <property type="component" value="Unassembled WGS sequence"/>
</dbReference>